<evidence type="ECO:0000313" key="7">
    <source>
        <dbReference type="EnsemblPlants" id="Bo2g155420.1"/>
    </source>
</evidence>
<reference evidence="7" key="2">
    <citation type="submission" date="2015-03" db="UniProtKB">
        <authorList>
            <consortium name="EnsemblPlants"/>
        </authorList>
    </citation>
    <scope>IDENTIFICATION</scope>
</reference>
<dbReference type="HOGENOM" id="CLU_553611_0_0_1"/>
<keyword evidence="1" id="KW-0479">Metal-binding</keyword>
<proteinExistence type="predicted"/>
<dbReference type="PANTHER" id="PTHR31973">
    <property type="entry name" value="POLYPROTEIN, PUTATIVE-RELATED"/>
    <property type="match status" value="1"/>
</dbReference>
<dbReference type="eggNOG" id="ENOG502QU1T">
    <property type="taxonomic scope" value="Eukaryota"/>
</dbReference>
<evidence type="ECO:0000256" key="5">
    <source>
        <dbReference type="SAM" id="MobiDB-lite"/>
    </source>
</evidence>
<feature type="compositionally biased region" description="Polar residues" evidence="5">
    <location>
        <begin position="404"/>
        <end position="434"/>
    </location>
</feature>
<dbReference type="Proteomes" id="UP000032141">
    <property type="component" value="Chromosome C2"/>
</dbReference>
<evidence type="ECO:0000256" key="1">
    <source>
        <dbReference type="ARBA" id="ARBA00022723"/>
    </source>
</evidence>
<feature type="region of interest" description="Disordered" evidence="5">
    <location>
        <begin position="317"/>
        <end position="350"/>
    </location>
</feature>
<evidence type="ECO:0000313" key="8">
    <source>
        <dbReference type="Proteomes" id="UP000032141"/>
    </source>
</evidence>
<feature type="domain" description="SWIM-type" evidence="6">
    <location>
        <begin position="242"/>
        <end position="274"/>
    </location>
</feature>
<accession>A0A0D3AXA6</accession>
<feature type="region of interest" description="Disordered" evidence="5">
    <location>
        <begin position="383"/>
        <end position="459"/>
    </location>
</feature>
<dbReference type="PROSITE" id="PS50966">
    <property type="entry name" value="ZF_SWIM"/>
    <property type="match status" value="1"/>
</dbReference>
<feature type="compositionally biased region" description="Basic and acidic residues" evidence="5">
    <location>
        <begin position="334"/>
        <end position="350"/>
    </location>
</feature>
<dbReference type="GO" id="GO:0008270">
    <property type="term" value="F:zinc ion binding"/>
    <property type="evidence" value="ECO:0007669"/>
    <property type="project" value="UniProtKB-KW"/>
</dbReference>
<dbReference type="PANTHER" id="PTHR31973:SF189">
    <property type="entry name" value="TRANSPOSASE, MUDR, PLANT, MULE TRANSPOSASE DOMAIN PROTEIN-RELATED"/>
    <property type="match status" value="1"/>
</dbReference>
<dbReference type="AlphaFoldDB" id="A0A0D3AXA6"/>
<evidence type="ECO:0000256" key="2">
    <source>
        <dbReference type="ARBA" id="ARBA00022771"/>
    </source>
</evidence>
<dbReference type="Pfam" id="PF04434">
    <property type="entry name" value="SWIM"/>
    <property type="match status" value="1"/>
</dbReference>
<name>A0A0D3AXA6_BRAOL</name>
<keyword evidence="2 4" id="KW-0863">Zinc-finger</keyword>
<evidence type="ECO:0000256" key="3">
    <source>
        <dbReference type="ARBA" id="ARBA00022833"/>
    </source>
</evidence>
<keyword evidence="3" id="KW-0862">Zinc</keyword>
<protein>
    <recommendedName>
        <fullName evidence="6">SWIM-type domain-containing protein</fullName>
    </recommendedName>
</protein>
<dbReference type="Gramene" id="Bo2g155420.1">
    <property type="protein sequence ID" value="Bo2g155420.1"/>
    <property type="gene ID" value="Bo2g155420"/>
</dbReference>
<dbReference type="STRING" id="109376.A0A0D3AXA6"/>
<sequence>MVKAYEDIHSHLPTGRVRMLKQGTIEKLFKEEARRRPEIRSTDIKDELMHQYNVSVSIYKCRKARRIALDMVLETQKQQFAKLWDYEAELKRSNNNCSTEIVTVEKDGRQGLKIVLATILPNAEHRNCARHVYANWKKTYNNEDYRPFFCNVAYSRTVPEYDSQMAELRAFDREAHDDLKAAGPNSWCRAFFSNTAHSDNVCNNLSESFNRTIRKARELPLINMLETIRRQAMTRISRSCSFEVSLRLKTCVCREWDLTGIPCSHAVRVINDNNHDSANYVDYYYKRQVWIETYRNNIKPVNGEIFWQKTGKDPIGVPGYRKMSGRPKKNRIKAAHESPTKPNRVTRDGRTITCGNCRKVGHNRLTCKNAAYVVEGPKRKRGRPWKIYADGETNPKQPKRQKKTQSQSSINTHVVTSSCPEASTRPSSSISTDAATRPPSTGCGRGRPPGKGQAQARREVVPRGHGVYISPFTNRVFEVYGEISRVIGSSSKE</sequence>
<evidence type="ECO:0000256" key="4">
    <source>
        <dbReference type="PROSITE-ProRule" id="PRU00325"/>
    </source>
</evidence>
<dbReference type="EnsemblPlants" id="Bo2g155420.1">
    <property type="protein sequence ID" value="Bo2g155420.1"/>
    <property type="gene ID" value="Bo2g155420"/>
</dbReference>
<dbReference type="OMA" id="TIRRQAM"/>
<dbReference type="InterPro" id="IPR007527">
    <property type="entry name" value="Znf_SWIM"/>
</dbReference>
<keyword evidence="8" id="KW-1185">Reference proteome</keyword>
<feature type="compositionally biased region" description="Basic residues" evidence="5">
    <location>
        <begin position="323"/>
        <end position="333"/>
    </location>
</feature>
<evidence type="ECO:0000259" key="6">
    <source>
        <dbReference type="PROSITE" id="PS50966"/>
    </source>
</evidence>
<organism evidence="7 8">
    <name type="scientific">Brassica oleracea var. oleracea</name>
    <dbReference type="NCBI Taxonomy" id="109376"/>
    <lineage>
        <taxon>Eukaryota</taxon>
        <taxon>Viridiplantae</taxon>
        <taxon>Streptophyta</taxon>
        <taxon>Embryophyta</taxon>
        <taxon>Tracheophyta</taxon>
        <taxon>Spermatophyta</taxon>
        <taxon>Magnoliopsida</taxon>
        <taxon>eudicotyledons</taxon>
        <taxon>Gunneridae</taxon>
        <taxon>Pentapetalae</taxon>
        <taxon>rosids</taxon>
        <taxon>malvids</taxon>
        <taxon>Brassicales</taxon>
        <taxon>Brassicaceae</taxon>
        <taxon>Brassiceae</taxon>
        <taxon>Brassica</taxon>
    </lineage>
</organism>
<dbReference type="SMART" id="SM00575">
    <property type="entry name" value="ZnF_PMZ"/>
    <property type="match status" value="1"/>
</dbReference>
<reference evidence="7 8" key="1">
    <citation type="journal article" date="2014" name="Genome Biol.">
        <title>Transcriptome and methylome profiling reveals relics of genome dominance in the mesopolyploid Brassica oleracea.</title>
        <authorList>
            <person name="Parkin I.A."/>
            <person name="Koh C."/>
            <person name="Tang H."/>
            <person name="Robinson S.J."/>
            <person name="Kagale S."/>
            <person name="Clarke W.E."/>
            <person name="Town C.D."/>
            <person name="Nixon J."/>
            <person name="Krishnakumar V."/>
            <person name="Bidwell S.L."/>
            <person name="Denoeud F."/>
            <person name="Belcram H."/>
            <person name="Links M.G."/>
            <person name="Just J."/>
            <person name="Clarke C."/>
            <person name="Bender T."/>
            <person name="Huebert T."/>
            <person name="Mason A.S."/>
            <person name="Pires J.C."/>
            <person name="Barker G."/>
            <person name="Moore J."/>
            <person name="Walley P.G."/>
            <person name="Manoli S."/>
            <person name="Batley J."/>
            <person name="Edwards D."/>
            <person name="Nelson M.N."/>
            <person name="Wang X."/>
            <person name="Paterson A.H."/>
            <person name="King G."/>
            <person name="Bancroft I."/>
            <person name="Chalhoub B."/>
            <person name="Sharpe A.G."/>
        </authorList>
    </citation>
    <scope>NUCLEOTIDE SEQUENCE</scope>
    <source>
        <strain evidence="7 8">cv. TO1000</strain>
    </source>
</reference>
<dbReference type="InterPro" id="IPR006564">
    <property type="entry name" value="Znf_PMZ"/>
</dbReference>